<reference evidence="1 2" key="1">
    <citation type="submission" date="2018-08" db="EMBL/GenBank/DDBJ databases">
        <title>Genome sequencing of Agrobacterium vitis strain ICMP 10754.</title>
        <authorList>
            <person name="Visnovsky S.B."/>
            <person name="Pitman A.R."/>
        </authorList>
    </citation>
    <scope>NUCLEOTIDE SEQUENCE [LARGE SCALE GENOMIC DNA]</scope>
    <source>
        <strain evidence="1 2">ICMP 10754</strain>
    </source>
</reference>
<dbReference type="EMBL" id="QUSG01000020">
    <property type="protein sequence ID" value="KAA3521981.1"/>
    <property type="molecule type" value="Genomic_DNA"/>
</dbReference>
<dbReference type="AlphaFoldDB" id="A0A368NFF4"/>
<proteinExistence type="predicted"/>
<evidence type="ECO:0000313" key="2">
    <source>
        <dbReference type="Proteomes" id="UP000436911"/>
    </source>
</evidence>
<name>A0A368NFF4_AGRVI</name>
<accession>A0A368NFF4</accession>
<organism evidence="1 2">
    <name type="scientific">Agrobacterium vitis</name>
    <name type="common">Rhizobium vitis</name>
    <dbReference type="NCBI Taxonomy" id="373"/>
    <lineage>
        <taxon>Bacteria</taxon>
        <taxon>Pseudomonadati</taxon>
        <taxon>Pseudomonadota</taxon>
        <taxon>Alphaproteobacteria</taxon>
        <taxon>Hyphomicrobiales</taxon>
        <taxon>Rhizobiaceae</taxon>
        <taxon>Rhizobium/Agrobacterium group</taxon>
        <taxon>Agrobacterium</taxon>
    </lineage>
</organism>
<dbReference type="Proteomes" id="UP000436911">
    <property type="component" value="Unassembled WGS sequence"/>
</dbReference>
<protein>
    <submittedName>
        <fullName evidence="1">Lytic murein transglycosylase</fullName>
    </submittedName>
</protein>
<comment type="caution">
    <text evidence="1">The sequence shown here is derived from an EMBL/GenBank/DDBJ whole genome shotgun (WGS) entry which is preliminary data.</text>
</comment>
<gene>
    <name evidence="1" type="ORF">DXT89_22715</name>
</gene>
<sequence>MALAQGPLWLASHLPLKGGDRLLAYLPVLFNVRDIGTQHHVVGMDVCAYLISPLEGEMVGRPEGGKLAQVYLAIPPSRAAT</sequence>
<evidence type="ECO:0000313" key="1">
    <source>
        <dbReference type="EMBL" id="KAA3521981.1"/>
    </source>
</evidence>